<comment type="caution">
    <text evidence="1">The sequence shown here is derived from an EMBL/GenBank/DDBJ whole genome shotgun (WGS) entry which is preliminary data.</text>
</comment>
<keyword evidence="2" id="KW-1185">Reference proteome</keyword>
<proteinExistence type="predicted"/>
<reference evidence="1 2" key="1">
    <citation type="submission" date="2021-08" db="EMBL/GenBank/DDBJ databases">
        <title>WGS of actinomycetes from Thailand.</title>
        <authorList>
            <person name="Thawai C."/>
        </authorList>
    </citation>
    <scope>NUCLEOTIDE SEQUENCE [LARGE SCALE GENOMIC DNA]</scope>
    <source>
        <strain evidence="1 2">PLK6-54</strain>
    </source>
</reference>
<protein>
    <submittedName>
        <fullName evidence="1">Uncharacterized protein</fullName>
    </submittedName>
</protein>
<organism evidence="1 2">
    <name type="scientific">Actinacidiphila acidipaludis</name>
    <dbReference type="NCBI Taxonomy" id="2873382"/>
    <lineage>
        <taxon>Bacteria</taxon>
        <taxon>Bacillati</taxon>
        <taxon>Actinomycetota</taxon>
        <taxon>Actinomycetes</taxon>
        <taxon>Kitasatosporales</taxon>
        <taxon>Streptomycetaceae</taxon>
        <taxon>Actinacidiphila</taxon>
    </lineage>
</organism>
<evidence type="ECO:0000313" key="2">
    <source>
        <dbReference type="Proteomes" id="UP000778578"/>
    </source>
</evidence>
<dbReference type="RefSeq" id="WP_222969620.1">
    <property type="nucleotide sequence ID" value="NZ_JAINZZ010000094.1"/>
</dbReference>
<sequence>MITVGPERGAVAELPVGVDEDILAGRAIHTIASIREARGCTLPEAIALFHQRAAELSPLGKVSAAQGPFVLRIEPDGSLVVHERPPEDHPGSQHKG</sequence>
<accession>A0ABS7QIA5</accession>
<name>A0ABS7QIA5_9ACTN</name>
<dbReference type="Proteomes" id="UP000778578">
    <property type="component" value="Unassembled WGS sequence"/>
</dbReference>
<dbReference type="EMBL" id="JAINZZ010000094">
    <property type="protein sequence ID" value="MBY8882911.1"/>
    <property type="molecule type" value="Genomic_DNA"/>
</dbReference>
<gene>
    <name evidence="1" type="ORF">K7862_35555</name>
</gene>
<evidence type="ECO:0000313" key="1">
    <source>
        <dbReference type="EMBL" id="MBY8882911.1"/>
    </source>
</evidence>